<evidence type="ECO:0000256" key="1">
    <source>
        <dbReference type="SAM" id="MobiDB-lite"/>
    </source>
</evidence>
<evidence type="ECO:0000313" key="2">
    <source>
        <dbReference type="EMBL" id="KAH0564502.1"/>
    </source>
</evidence>
<feature type="region of interest" description="Disordered" evidence="1">
    <location>
        <begin position="52"/>
        <end position="74"/>
    </location>
</feature>
<proteinExistence type="predicted"/>
<feature type="compositionally biased region" description="Polar residues" evidence="1">
    <location>
        <begin position="52"/>
        <end position="62"/>
    </location>
</feature>
<dbReference type="AlphaFoldDB" id="A0AAV7J5V9"/>
<dbReference type="EMBL" id="JAHXZJ010000002">
    <property type="protein sequence ID" value="KAH0564502.1"/>
    <property type="molecule type" value="Genomic_DNA"/>
</dbReference>
<organism evidence="2 3">
    <name type="scientific">Cotesia glomerata</name>
    <name type="common">Lepidopteran parasitic wasp</name>
    <name type="synonym">Apanteles glomeratus</name>
    <dbReference type="NCBI Taxonomy" id="32391"/>
    <lineage>
        <taxon>Eukaryota</taxon>
        <taxon>Metazoa</taxon>
        <taxon>Ecdysozoa</taxon>
        <taxon>Arthropoda</taxon>
        <taxon>Hexapoda</taxon>
        <taxon>Insecta</taxon>
        <taxon>Pterygota</taxon>
        <taxon>Neoptera</taxon>
        <taxon>Endopterygota</taxon>
        <taxon>Hymenoptera</taxon>
        <taxon>Apocrita</taxon>
        <taxon>Ichneumonoidea</taxon>
        <taxon>Braconidae</taxon>
        <taxon>Microgastrinae</taxon>
        <taxon>Cotesia</taxon>
    </lineage>
</organism>
<gene>
    <name evidence="2" type="ORF">KQX54_012441</name>
</gene>
<protein>
    <submittedName>
        <fullName evidence="2">Uncharacterized protein</fullName>
    </submittedName>
</protein>
<keyword evidence="3" id="KW-1185">Reference proteome</keyword>
<comment type="caution">
    <text evidence="2">The sequence shown here is derived from an EMBL/GenBank/DDBJ whole genome shotgun (WGS) entry which is preliminary data.</text>
</comment>
<dbReference type="Proteomes" id="UP000826195">
    <property type="component" value="Unassembled WGS sequence"/>
</dbReference>
<evidence type="ECO:0000313" key="3">
    <source>
        <dbReference type="Proteomes" id="UP000826195"/>
    </source>
</evidence>
<reference evidence="2 3" key="1">
    <citation type="journal article" date="2021" name="J. Hered.">
        <title>A chromosome-level genome assembly of the parasitoid wasp, Cotesia glomerata (Hymenoptera: Braconidae).</title>
        <authorList>
            <person name="Pinto B.J."/>
            <person name="Weis J.J."/>
            <person name="Gamble T."/>
            <person name="Ode P.J."/>
            <person name="Paul R."/>
            <person name="Zaspel J.M."/>
        </authorList>
    </citation>
    <scope>NUCLEOTIDE SEQUENCE [LARGE SCALE GENOMIC DNA]</scope>
    <source>
        <strain evidence="2">CgM1</strain>
    </source>
</reference>
<feature type="compositionally biased region" description="Basic and acidic residues" evidence="1">
    <location>
        <begin position="63"/>
        <end position="74"/>
    </location>
</feature>
<name>A0AAV7J5V9_COTGL</name>
<accession>A0AAV7J5V9</accession>
<sequence>MPHYDDTFLDSPIFRRRAKSYSVLKQDVPKSKTFQITAIPLLLAVTSQKNFSSASSCSLQEYHSQEGLKGLREE</sequence>